<evidence type="ECO:0000256" key="1">
    <source>
        <dbReference type="SAM" id="MobiDB-lite"/>
    </source>
</evidence>
<organism evidence="3">
    <name type="scientific">Coccidioides posadasii (strain RMSCC 757 / Silveira)</name>
    <name type="common">Valley fever fungus</name>
    <dbReference type="NCBI Taxonomy" id="443226"/>
    <lineage>
        <taxon>Eukaryota</taxon>
        <taxon>Fungi</taxon>
        <taxon>Dikarya</taxon>
        <taxon>Ascomycota</taxon>
        <taxon>Pezizomycotina</taxon>
        <taxon>Eurotiomycetes</taxon>
        <taxon>Eurotiomycetidae</taxon>
        <taxon>Onygenales</taxon>
        <taxon>Onygenaceae</taxon>
        <taxon>Coccidioides</taxon>
    </lineage>
</organism>
<reference evidence="3" key="2">
    <citation type="submission" date="2010-03" db="EMBL/GenBank/DDBJ databases">
        <title>The genome sequence of Coccidioides posadasii strain Silveira.</title>
        <authorList>
            <consortium name="The Broad Institute Genome Sequencing Center for Infectious Disease"/>
            <person name="Neafsey D."/>
            <person name="Orbach M."/>
            <person name="Henn M.R."/>
            <person name="Cole G.T."/>
            <person name="Galgiani J."/>
            <person name="Gardner M.J."/>
            <person name="Kirkland T.N."/>
            <person name="Taylor J.W."/>
            <person name="Young S.K."/>
            <person name="Zeng Q."/>
            <person name="Koehrsen M."/>
            <person name="Alvarado L."/>
            <person name="Berlin A."/>
            <person name="Borenstein D."/>
            <person name="Chapman S.B."/>
            <person name="Chen Z."/>
            <person name="Engels R."/>
            <person name="Freedman E."/>
            <person name="Gellesch M."/>
            <person name="Goldberg J."/>
            <person name="Griggs A."/>
            <person name="Gujja S."/>
            <person name="Heilman E."/>
            <person name="Heiman D."/>
            <person name="Howarth C."/>
            <person name="Jen D."/>
            <person name="Larson L."/>
            <person name="Mehta T."/>
            <person name="Neiman D."/>
            <person name="Park D."/>
            <person name="Pearson M."/>
            <person name="Richards J."/>
            <person name="Roberts A."/>
            <person name="Saif S."/>
            <person name="Shea T."/>
            <person name="Shenoy N."/>
            <person name="Sisk P."/>
            <person name="Stolte C."/>
            <person name="Sykes S."/>
            <person name="Walk T."/>
            <person name="White J."/>
            <person name="Yandava C."/>
            <person name="Haas B."/>
            <person name="Nusbaum C."/>
            <person name="Birren B."/>
        </authorList>
    </citation>
    <scope>NUCLEOTIDE SEQUENCE [LARGE SCALE GENOMIC DNA]</scope>
    <source>
        <strain evidence="3">RMSCC 757 / Silveira</strain>
    </source>
</reference>
<dbReference type="EMBL" id="GL636487">
    <property type="protein sequence ID" value="EFW22058.1"/>
    <property type="molecule type" value="Genomic_DNA"/>
</dbReference>
<protein>
    <submittedName>
        <fullName evidence="2">Predicted protein</fullName>
    </submittedName>
</protein>
<name>E9CV59_COCPS</name>
<sequence>MYRRAPKMRGGVSRVRAGRIKRFLDTGEEHNNPEKMETFFLLSRATLLWPDEATGSQVSQPVKSDRCLNPKKPCGARQTEQRDTGGNRVLLLHAVGQTSSSSPRPKDSSQPLKF</sequence>
<evidence type="ECO:0000313" key="2">
    <source>
        <dbReference type="EMBL" id="EFW22058.1"/>
    </source>
</evidence>
<reference evidence="3" key="1">
    <citation type="journal article" date="2010" name="Genome Res.">
        <title>Population genomic sequencing of Coccidioides fungi reveals recent hybridization and transposon control.</title>
        <authorList>
            <person name="Neafsey D.E."/>
            <person name="Barker B.M."/>
            <person name="Sharpton T.J."/>
            <person name="Stajich J.E."/>
            <person name="Park D.J."/>
            <person name="Whiston E."/>
            <person name="Hung C.-Y."/>
            <person name="McMahan C."/>
            <person name="White J."/>
            <person name="Sykes S."/>
            <person name="Heiman D."/>
            <person name="Young S."/>
            <person name="Zeng Q."/>
            <person name="Abouelleil A."/>
            <person name="Aftuck L."/>
            <person name="Bessette D."/>
            <person name="Brown A."/>
            <person name="FitzGerald M."/>
            <person name="Lui A."/>
            <person name="Macdonald J.P."/>
            <person name="Priest M."/>
            <person name="Orbach M.J."/>
            <person name="Galgiani J.N."/>
            <person name="Kirkland T.N."/>
            <person name="Cole G.T."/>
            <person name="Birren B.W."/>
            <person name="Henn M.R."/>
            <person name="Taylor J.W."/>
            <person name="Rounsley S.D."/>
        </authorList>
    </citation>
    <scope>NUCLEOTIDE SEQUENCE [LARGE SCALE GENOMIC DNA]</scope>
    <source>
        <strain evidence="3">RMSCC 757 / Silveira</strain>
    </source>
</reference>
<accession>E9CV59</accession>
<proteinExistence type="predicted"/>
<evidence type="ECO:0000313" key="3">
    <source>
        <dbReference type="Proteomes" id="UP000002497"/>
    </source>
</evidence>
<dbReference type="HOGENOM" id="CLU_2120868_0_0_1"/>
<feature type="compositionally biased region" description="Low complexity" evidence="1">
    <location>
        <begin position="99"/>
        <end position="114"/>
    </location>
</feature>
<dbReference type="VEuPathDB" id="FungiDB:CPSG_02215"/>
<dbReference type="Proteomes" id="UP000002497">
    <property type="component" value="Unassembled WGS sequence"/>
</dbReference>
<feature type="region of interest" description="Disordered" evidence="1">
    <location>
        <begin position="53"/>
        <end position="114"/>
    </location>
</feature>
<keyword evidence="3" id="KW-1185">Reference proteome</keyword>
<dbReference type="AlphaFoldDB" id="E9CV59"/>
<gene>
    <name evidence="2" type="ORF">CPSG_02215</name>
</gene>